<dbReference type="Pfam" id="PF13359">
    <property type="entry name" value="DDE_Tnp_4"/>
    <property type="match status" value="1"/>
</dbReference>
<evidence type="ECO:0000256" key="7">
    <source>
        <dbReference type="ARBA" id="ARBA00022722"/>
    </source>
</evidence>
<evidence type="ECO:0000256" key="2">
    <source>
        <dbReference type="ARBA" id="ARBA00004123"/>
    </source>
</evidence>
<dbReference type="AlphaFoldDB" id="A0AA38HYX6"/>
<keyword evidence="6" id="KW-0963">Cytoplasm</keyword>
<dbReference type="Proteomes" id="UP001168821">
    <property type="component" value="Unassembled WGS sequence"/>
</dbReference>
<keyword evidence="8" id="KW-0479">Metal-binding</keyword>
<dbReference type="PRINTS" id="PR02086">
    <property type="entry name" value="PUTNUCHARBI1"/>
</dbReference>
<evidence type="ECO:0000256" key="1">
    <source>
        <dbReference type="ARBA" id="ARBA00001968"/>
    </source>
</evidence>
<evidence type="ECO:0000256" key="11">
    <source>
        <dbReference type="ARBA" id="ARBA00030126"/>
    </source>
</evidence>
<evidence type="ECO:0000256" key="6">
    <source>
        <dbReference type="ARBA" id="ARBA00022490"/>
    </source>
</evidence>
<accession>A0AA38HYX6</accession>
<dbReference type="InterPro" id="IPR026103">
    <property type="entry name" value="HARBI1_animal"/>
</dbReference>
<feature type="domain" description="DDE Tnp4" evidence="13">
    <location>
        <begin position="164"/>
        <end position="315"/>
    </location>
</feature>
<dbReference type="EMBL" id="JALNTZ010000007">
    <property type="protein sequence ID" value="KAJ3646128.1"/>
    <property type="molecule type" value="Genomic_DNA"/>
</dbReference>
<dbReference type="GO" id="GO:0016787">
    <property type="term" value="F:hydrolase activity"/>
    <property type="evidence" value="ECO:0007669"/>
    <property type="project" value="UniProtKB-KW"/>
</dbReference>
<sequence length="370" mass="42461">MNSHPVRAVPSLALPSPTEIRSLDITHRRRIRERVVRERINHFEKWDYKEFFQRFRLSKGTVENLIEELDNVLRHPTERNSAVSPTDQILLALRFYATGSFLQTVGDFSGVHATTAGKIIHKVSVALAALRNITIKMPSTDEERLECKRKFYNIARFPMCIGAIDCSHIKIISPGGETAEAFRNRKQFFSLNVQTICDSNLKIMDIVPRWPGSAHDSHIFRNSSVMTRFESGEFGDNCVLVGDSGYPCKSYLLTPLAQTRTRAENLYSEAQIRTRNPVERSYGVWKRRFPGLAMGLRTNLKTTQVIITATAVLHNIACDEREDEPWVNADEQRAIDLVNNNPPDVDDIRNNRHDNNFFRQQLINNYFNNL</sequence>
<comment type="cofactor">
    <cofactor evidence="1">
        <name>a divalent metal cation</name>
        <dbReference type="ChEBI" id="CHEBI:60240"/>
    </cofactor>
</comment>
<dbReference type="InterPro" id="IPR027806">
    <property type="entry name" value="HARBI1_dom"/>
</dbReference>
<keyword evidence="15" id="KW-1185">Reference proteome</keyword>
<keyword evidence="7" id="KW-0540">Nuclease</keyword>
<dbReference type="GO" id="GO:0005634">
    <property type="term" value="C:nucleus"/>
    <property type="evidence" value="ECO:0007669"/>
    <property type="project" value="UniProtKB-SubCell"/>
</dbReference>
<evidence type="ECO:0000256" key="4">
    <source>
        <dbReference type="ARBA" id="ARBA00006958"/>
    </source>
</evidence>
<reference evidence="14" key="1">
    <citation type="journal article" date="2023" name="G3 (Bethesda)">
        <title>Whole genome assemblies of Zophobas morio and Tenebrio molitor.</title>
        <authorList>
            <person name="Kaur S."/>
            <person name="Stinson S.A."/>
            <person name="diCenzo G.C."/>
        </authorList>
    </citation>
    <scope>NUCLEOTIDE SEQUENCE</scope>
    <source>
        <strain evidence="14">QUZm001</strain>
    </source>
</reference>
<dbReference type="GO" id="GO:0005737">
    <property type="term" value="C:cytoplasm"/>
    <property type="evidence" value="ECO:0007669"/>
    <property type="project" value="UniProtKB-SubCell"/>
</dbReference>
<evidence type="ECO:0000256" key="10">
    <source>
        <dbReference type="ARBA" id="ARBA00023242"/>
    </source>
</evidence>
<dbReference type="GO" id="GO:0046872">
    <property type="term" value="F:metal ion binding"/>
    <property type="evidence" value="ECO:0007669"/>
    <property type="project" value="UniProtKB-KW"/>
</dbReference>
<dbReference type="PANTHER" id="PTHR22930:SF289">
    <property type="entry name" value="DDE TNP4 DOMAIN-CONTAINING PROTEIN-RELATED"/>
    <property type="match status" value="1"/>
</dbReference>
<proteinExistence type="inferred from homology"/>
<evidence type="ECO:0000259" key="13">
    <source>
        <dbReference type="Pfam" id="PF13359"/>
    </source>
</evidence>
<evidence type="ECO:0000256" key="12">
    <source>
        <dbReference type="ARBA" id="ARBA00045850"/>
    </source>
</evidence>
<evidence type="ECO:0000256" key="9">
    <source>
        <dbReference type="ARBA" id="ARBA00022801"/>
    </source>
</evidence>
<comment type="similarity">
    <text evidence="4">Belongs to the HARBI1 family.</text>
</comment>
<evidence type="ECO:0000256" key="5">
    <source>
        <dbReference type="ARBA" id="ARBA00015519"/>
    </source>
</evidence>
<protein>
    <recommendedName>
        <fullName evidence="5">Putative nuclease HARBI1</fullName>
    </recommendedName>
    <alternativeName>
        <fullName evidence="11">Harbinger transposase-derived nuclease</fullName>
    </alternativeName>
</protein>
<comment type="caution">
    <text evidence="14">The sequence shown here is derived from an EMBL/GenBank/DDBJ whole genome shotgun (WGS) entry which is preliminary data.</text>
</comment>
<dbReference type="PANTHER" id="PTHR22930">
    <property type="match status" value="1"/>
</dbReference>
<gene>
    <name evidence="14" type="ORF">Zmor_023731</name>
</gene>
<evidence type="ECO:0000313" key="14">
    <source>
        <dbReference type="EMBL" id="KAJ3646128.1"/>
    </source>
</evidence>
<name>A0AA38HYX6_9CUCU</name>
<keyword evidence="9" id="KW-0378">Hydrolase</keyword>
<evidence type="ECO:0000313" key="15">
    <source>
        <dbReference type="Proteomes" id="UP001168821"/>
    </source>
</evidence>
<evidence type="ECO:0000256" key="3">
    <source>
        <dbReference type="ARBA" id="ARBA00004496"/>
    </source>
</evidence>
<comment type="subcellular location">
    <subcellularLocation>
        <location evidence="3">Cytoplasm</location>
    </subcellularLocation>
    <subcellularLocation>
        <location evidence="2">Nucleus</location>
    </subcellularLocation>
</comment>
<organism evidence="14 15">
    <name type="scientific">Zophobas morio</name>
    <dbReference type="NCBI Taxonomy" id="2755281"/>
    <lineage>
        <taxon>Eukaryota</taxon>
        <taxon>Metazoa</taxon>
        <taxon>Ecdysozoa</taxon>
        <taxon>Arthropoda</taxon>
        <taxon>Hexapoda</taxon>
        <taxon>Insecta</taxon>
        <taxon>Pterygota</taxon>
        <taxon>Neoptera</taxon>
        <taxon>Endopterygota</taxon>
        <taxon>Coleoptera</taxon>
        <taxon>Polyphaga</taxon>
        <taxon>Cucujiformia</taxon>
        <taxon>Tenebrionidae</taxon>
        <taxon>Zophobas</taxon>
    </lineage>
</organism>
<dbReference type="GO" id="GO:0004518">
    <property type="term" value="F:nuclease activity"/>
    <property type="evidence" value="ECO:0007669"/>
    <property type="project" value="UniProtKB-KW"/>
</dbReference>
<comment type="function">
    <text evidence="12">Transposase-derived protein that may have nuclease activity. Does not have transposase activity.</text>
</comment>
<dbReference type="InterPro" id="IPR045249">
    <property type="entry name" value="HARBI1-like"/>
</dbReference>
<keyword evidence="10" id="KW-0539">Nucleus</keyword>
<evidence type="ECO:0000256" key="8">
    <source>
        <dbReference type="ARBA" id="ARBA00022723"/>
    </source>
</evidence>